<name>A0A177AC60_9PEZI</name>
<dbReference type="Proteomes" id="UP000077154">
    <property type="component" value="Unassembled WGS sequence"/>
</dbReference>
<dbReference type="SMART" id="SM00248">
    <property type="entry name" value="ANK"/>
    <property type="match status" value="10"/>
</dbReference>
<dbReference type="eggNOG" id="KOG0502">
    <property type="taxonomic scope" value="Eukaryota"/>
</dbReference>
<dbReference type="PROSITE" id="PS50297">
    <property type="entry name" value="ANK_REP_REGION"/>
    <property type="match status" value="6"/>
</dbReference>
<feature type="repeat" description="ANK" evidence="2">
    <location>
        <begin position="682"/>
        <end position="714"/>
    </location>
</feature>
<gene>
    <name evidence="4" type="ORF">VC83_06133</name>
</gene>
<dbReference type="Pfam" id="PF12796">
    <property type="entry name" value="Ank_2"/>
    <property type="match status" value="2"/>
</dbReference>
<protein>
    <recommendedName>
        <fullName evidence="3">Nephrocystin 3-like N-terminal domain-containing protein</fullName>
    </recommendedName>
</protein>
<sequence length="843" mass="91957">MKDAKLVKIRRWLSAPDPSTNYRKAIKVRQPATGLWLLESEVYSKWKSNGSSFVWLYGISGCGKTILSSTITQDILFYCDNDPGKVAAYFYFDFTDTDKQKPQLMVRSLISQLSEQCIKMPSALEALYSSLDKGNRQPPLDALMDVLQQILQEFPQSYLILDALDECADRAELLSILEQMAGWQLEEMRVVITSRKERDIENSLEDIVSREFIICLEHQVVDKDIQTYVRQRLSDDKGLKKWQKDADIRREIETTLMEGSRGMFRWAVCQMDTLGKCRTRLALQKALKALPTTLDETYERILCTISEADSEHAMRILQWLAFSSRPLLVEELAEVVAINVERETAFDRDEALEDPMDVLDICLSLVSVVMIEEPSLSEPNRRLSTISRTATLAHYSVQEYLVSARICQGRAARYSMQPDACHGYIAKGSIGYLLQFEKVLFDSFESARCLQQVYTLAQYSAKHWIIHTSNGEEGDNRLSYLATKFLSTRDGAYLNWLRLYDPDKAWSTPNFRRELDSCPNPLYYASLGGIANTANQLVEAGDDVNAQGGHFGNALQAASVGGHLKVVEMLLSKDANANAQGGHFGNALQAASVGGHAKIVEVLLSKGADVNAQGGYYENALQAASGEGHDKIVEMLLSKDANANAQGGHFGNALQAASVGGHAKIVEVLLSKGADVNAQGGYYENALQAASGEGHDKVVEMLLSKGADANAQGGDFANALQAASVGGHVKIVEVLLSKGADVNAQGGYLGNTLQEASVGGHVEIVEVLLSNGADINAQGGHYGNALHAASAGGHNKIVEVLLSRGADVNAQGGYYSNALQAASAGGHDKIVEVLLSKGAVRDI</sequence>
<feature type="repeat" description="ANK" evidence="2">
    <location>
        <begin position="583"/>
        <end position="615"/>
    </location>
</feature>
<evidence type="ECO:0000259" key="3">
    <source>
        <dbReference type="Pfam" id="PF24883"/>
    </source>
</evidence>
<feature type="repeat" description="ANK" evidence="2">
    <location>
        <begin position="649"/>
        <end position="681"/>
    </location>
</feature>
<dbReference type="PANTHER" id="PTHR10039">
    <property type="entry name" value="AMELOGENIN"/>
    <property type="match status" value="1"/>
</dbReference>
<feature type="domain" description="Nephrocystin 3-like N-terminal" evidence="3">
    <location>
        <begin position="33"/>
        <end position="195"/>
    </location>
</feature>
<keyword evidence="2" id="KW-0040">ANK repeat</keyword>
<feature type="repeat" description="ANK" evidence="2">
    <location>
        <begin position="781"/>
        <end position="813"/>
    </location>
</feature>
<dbReference type="InterPro" id="IPR027417">
    <property type="entry name" value="P-loop_NTPase"/>
</dbReference>
<dbReference type="OrthoDB" id="1577640at2759"/>
<dbReference type="PROSITE" id="PS50088">
    <property type="entry name" value="ANK_REPEAT"/>
    <property type="match status" value="6"/>
</dbReference>
<proteinExistence type="predicted"/>
<dbReference type="SUPFAM" id="SSF48403">
    <property type="entry name" value="Ankyrin repeat"/>
    <property type="match status" value="1"/>
</dbReference>
<dbReference type="RefSeq" id="XP_024324145.1">
    <property type="nucleotide sequence ID" value="XM_024469738.1"/>
</dbReference>
<dbReference type="VEuPathDB" id="FungiDB:GMDG_08000"/>
<organism evidence="4">
    <name type="scientific">Pseudogymnoascus destructans</name>
    <dbReference type="NCBI Taxonomy" id="655981"/>
    <lineage>
        <taxon>Eukaryota</taxon>
        <taxon>Fungi</taxon>
        <taxon>Dikarya</taxon>
        <taxon>Ascomycota</taxon>
        <taxon>Pezizomycotina</taxon>
        <taxon>Leotiomycetes</taxon>
        <taxon>Thelebolales</taxon>
        <taxon>Thelebolaceae</taxon>
        <taxon>Pseudogymnoascus</taxon>
    </lineage>
</organism>
<feature type="repeat" description="ANK" evidence="2">
    <location>
        <begin position="715"/>
        <end position="747"/>
    </location>
</feature>
<keyword evidence="1" id="KW-0677">Repeat</keyword>
<dbReference type="InterPro" id="IPR002110">
    <property type="entry name" value="Ankyrin_rpt"/>
</dbReference>
<dbReference type="GeneID" id="36289195"/>
<dbReference type="InterPro" id="IPR036770">
    <property type="entry name" value="Ankyrin_rpt-contain_sf"/>
</dbReference>
<dbReference type="EMBL" id="KV441395">
    <property type="protein sequence ID" value="OAF58861.1"/>
    <property type="molecule type" value="Genomic_DNA"/>
</dbReference>
<evidence type="ECO:0000256" key="1">
    <source>
        <dbReference type="ARBA" id="ARBA00022737"/>
    </source>
</evidence>
<evidence type="ECO:0000313" key="4">
    <source>
        <dbReference type="EMBL" id="OAF58861.1"/>
    </source>
</evidence>
<accession>A0A177AC60</accession>
<dbReference type="Pfam" id="PF24883">
    <property type="entry name" value="NPHP3_N"/>
    <property type="match status" value="1"/>
</dbReference>
<reference evidence="4" key="1">
    <citation type="submission" date="2016-03" db="EMBL/GenBank/DDBJ databases">
        <title>Updated assembly of Pseudogymnoascus destructans, the fungus causing white-nose syndrome of bats.</title>
        <authorList>
            <person name="Palmer J.M."/>
            <person name="Drees K.P."/>
            <person name="Foster J.T."/>
            <person name="Lindner D.L."/>
        </authorList>
    </citation>
    <scope>NUCLEOTIDE SEQUENCE [LARGE SCALE GENOMIC DNA]</scope>
    <source>
        <strain evidence="4">20631-21</strain>
    </source>
</reference>
<dbReference type="Gene3D" id="3.40.50.300">
    <property type="entry name" value="P-loop containing nucleotide triphosphate hydrolases"/>
    <property type="match status" value="1"/>
</dbReference>
<dbReference type="Pfam" id="PF00023">
    <property type="entry name" value="Ank"/>
    <property type="match status" value="1"/>
</dbReference>
<dbReference type="PANTHER" id="PTHR10039:SF16">
    <property type="entry name" value="GPI INOSITOL-DEACYLASE"/>
    <property type="match status" value="1"/>
</dbReference>
<evidence type="ECO:0000256" key="2">
    <source>
        <dbReference type="PROSITE-ProRule" id="PRU00023"/>
    </source>
</evidence>
<dbReference type="InterPro" id="IPR056884">
    <property type="entry name" value="NPHP3-like_N"/>
</dbReference>
<dbReference type="SUPFAM" id="SSF52540">
    <property type="entry name" value="P-loop containing nucleoside triphosphate hydrolases"/>
    <property type="match status" value="1"/>
</dbReference>
<dbReference type="AlphaFoldDB" id="A0A177AC60"/>
<dbReference type="Gene3D" id="1.25.40.20">
    <property type="entry name" value="Ankyrin repeat-containing domain"/>
    <property type="match status" value="1"/>
</dbReference>
<feature type="repeat" description="ANK" evidence="2">
    <location>
        <begin position="753"/>
        <end position="780"/>
    </location>
</feature>